<feature type="compositionally biased region" description="Basic and acidic residues" evidence="1">
    <location>
        <begin position="1"/>
        <end position="43"/>
    </location>
</feature>
<dbReference type="AlphaFoldDB" id="A0A9N7YPI4"/>
<name>A0A9N7YPI4_PLEPL</name>
<feature type="region of interest" description="Disordered" evidence="1">
    <location>
        <begin position="1"/>
        <end position="61"/>
    </location>
</feature>
<organism evidence="2 3">
    <name type="scientific">Pleuronectes platessa</name>
    <name type="common">European plaice</name>
    <dbReference type="NCBI Taxonomy" id="8262"/>
    <lineage>
        <taxon>Eukaryota</taxon>
        <taxon>Metazoa</taxon>
        <taxon>Chordata</taxon>
        <taxon>Craniata</taxon>
        <taxon>Vertebrata</taxon>
        <taxon>Euteleostomi</taxon>
        <taxon>Actinopterygii</taxon>
        <taxon>Neopterygii</taxon>
        <taxon>Teleostei</taxon>
        <taxon>Neoteleostei</taxon>
        <taxon>Acanthomorphata</taxon>
        <taxon>Carangaria</taxon>
        <taxon>Pleuronectiformes</taxon>
        <taxon>Pleuronectoidei</taxon>
        <taxon>Pleuronectidae</taxon>
        <taxon>Pleuronectes</taxon>
    </lineage>
</organism>
<evidence type="ECO:0000313" key="3">
    <source>
        <dbReference type="Proteomes" id="UP001153269"/>
    </source>
</evidence>
<evidence type="ECO:0000256" key="1">
    <source>
        <dbReference type="SAM" id="MobiDB-lite"/>
    </source>
</evidence>
<proteinExistence type="predicted"/>
<reference evidence="2" key="1">
    <citation type="submission" date="2020-03" db="EMBL/GenBank/DDBJ databases">
        <authorList>
            <person name="Weist P."/>
        </authorList>
    </citation>
    <scope>NUCLEOTIDE SEQUENCE</scope>
</reference>
<dbReference type="Proteomes" id="UP001153269">
    <property type="component" value="Unassembled WGS sequence"/>
</dbReference>
<evidence type="ECO:0000313" key="2">
    <source>
        <dbReference type="EMBL" id="CAB1434710.1"/>
    </source>
</evidence>
<keyword evidence="3" id="KW-1185">Reference proteome</keyword>
<dbReference type="EMBL" id="CADEAL010001684">
    <property type="protein sequence ID" value="CAB1434710.1"/>
    <property type="molecule type" value="Genomic_DNA"/>
</dbReference>
<sequence length="271" mass="30135">MSVSRGEEDEREPRGGRRGEEDEREPRGGRRGEEDERERRRMDVLTNPEGTSKGNGLVRNTPCGLVTEADITSRVLKNVGPPCPPYPPPAIYLFIPRYIKPFQTPQCHDPLLIAPGASSRRPPCVAVQEEPRPCSAVTSIKPAGPPVACNPVSLRARRKKKSTAQTVKVSHREYKLISAFSSVAQRLPDVFVEVRGARWRNQEENVGIELPVRPHRSVLKYRPAGGPPVIVFPRCPDRTMLKDVSDSWRTESSRIIGSLSSGSHPSLHTFV</sequence>
<gene>
    <name evidence="2" type="ORF">PLEPLA_LOCUS22758</name>
</gene>
<protein>
    <submittedName>
        <fullName evidence="2">Uncharacterized protein</fullName>
    </submittedName>
</protein>
<accession>A0A9N7YPI4</accession>
<comment type="caution">
    <text evidence="2">The sequence shown here is derived from an EMBL/GenBank/DDBJ whole genome shotgun (WGS) entry which is preliminary data.</text>
</comment>